<accession>A0A0A9GY23</accession>
<evidence type="ECO:0000313" key="1">
    <source>
        <dbReference type="EMBL" id="JAE25478.1"/>
    </source>
</evidence>
<dbReference type="AlphaFoldDB" id="A0A0A9GY23"/>
<dbReference type="EMBL" id="GBRH01172418">
    <property type="protein sequence ID" value="JAE25478.1"/>
    <property type="molecule type" value="Transcribed_RNA"/>
</dbReference>
<reference evidence="1" key="2">
    <citation type="journal article" date="2015" name="Data Brief">
        <title>Shoot transcriptome of the giant reed, Arundo donax.</title>
        <authorList>
            <person name="Barrero R.A."/>
            <person name="Guerrero F.D."/>
            <person name="Moolhuijzen P."/>
            <person name="Goolsby J.A."/>
            <person name="Tidwell J."/>
            <person name="Bellgard S.E."/>
            <person name="Bellgard M.I."/>
        </authorList>
    </citation>
    <scope>NUCLEOTIDE SEQUENCE</scope>
    <source>
        <tissue evidence="1">Shoot tissue taken approximately 20 cm above the soil surface</tissue>
    </source>
</reference>
<reference evidence="1" key="1">
    <citation type="submission" date="2014-09" db="EMBL/GenBank/DDBJ databases">
        <authorList>
            <person name="Magalhaes I.L.F."/>
            <person name="Oliveira U."/>
            <person name="Santos F.R."/>
            <person name="Vidigal T.H.D.A."/>
            <person name="Brescovit A.D."/>
            <person name="Santos A.J."/>
        </authorList>
    </citation>
    <scope>NUCLEOTIDE SEQUENCE</scope>
    <source>
        <tissue evidence="1">Shoot tissue taken approximately 20 cm above the soil surface</tissue>
    </source>
</reference>
<sequence>MLKLEAAGLTPQDLISANIYIASGTRAEGLNLRFLWHTQ</sequence>
<name>A0A0A9GY23_ARUDO</name>
<proteinExistence type="predicted"/>
<protein>
    <submittedName>
        <fullName evidence="1">Uncharacterized protein</fullName>
    </submittedName>
</protein>
<organism evidence="1">
    <name type="scientific">Arundo donax</name>
    <name type="common">Giant reed</name>
    <name type="synonym">Donax arundinaceus</name>
    <dbReference type="NCBI Taxonomy" id="35708"/>
    <lineage>
        <taxon>Eukaryota</taxon>
        <taxon>Viridiplantae</taxon>
        <taxon>Streptophyta</taxon>
        <taxon>Embryophyta</taxon>
        <taxon>Tracheophyta</taxon>
        <taxon>Spermatophyta</taxon>
        <taxon>Magnoliopsida</taxon>
        <taxon>Liliopsida</taxon>
        <taxon>Poales</taxon>
        <taxon>Poaceae</taxon>
        <taxon>PACMAD clade</taxon>
        <taxon>Arundinoideae</taxon>
        <taxon>Arundineae</taxon>
        <taxon>Arundo</taxon>
    </lineage>
</organism>